<evidence type="ECO:0000313" key="14">
    <source>
        <dbReference type="Proteomes" id="UP000029867"/>
    </source>
</evidence>
<dbReference type="GO" id="GO:0000372">
    <property type="term" value="P:Group I intron splicing"/>
    <property type="evidence" value="ECO:0007669"/>
    <property type="project" value="EnsemblFungi"/>
</dbReference>
<evidence type="ECO:0000256" key="3">
    <source>
        <dbReference type="ARBA" id="ARBA00022741"/>
    </source>
</evidence>
<evidence type="ECO:0000313" key="15">
    <source>
        <dbReference type="Proteomes" id="UP000195871"/>
    </source>
</evidence>
<dbReference type="Gene3D" id="3.40.50.300">
    <property type="entry name" value="P-loop containing nucleotide triphosphate hydrolases"/>
    <property type="match status" value="2"/>
</dbReference>
<protein>
    <recommendedName>
        <fullName evidence="10">ATP-dependent RNA helicase SUV3, mitochondrial</fullName>
        <ecNumber evidence="2">3.6.4.13</ecNumber>
    </recommendedName>
</protein>
<dbReference type="GO" id="GO:0000965">
    <property type="term" value="P:mitochondrial RNA 3'-end processing"/>
    <property type="evidence" value="ECO:0007669"/>
    <property type="project" value="TreeGrafter"/>
</dbReference>
<dbReference type="GO" id="GO:0008859">
    <property type="term" value="F:exoribonuclease II activity"/>
    <property type="evidence" value="ECO:0007669"/>
    <property type="project" value="EnsemblFungi"/>
</dbReference>
<dbReference type="Proteomes" id="UP000195871">
    <property type="component" value="Unassembled WGS sequence"/>
</dbReference>
<evidence type="ECO:0000256" key="2">
    <source>
        <dbReference type="ARBA" id="ARBA00012552"/>
    </source>
</evidence>
<proteinExistence type="predicted"/>
<dbReference type="HOGENOM" id="CLU_010647_2_2_1"/>
<reference evidence="13 15" key="3">
    <citation type="submission" date="2017-05" db="EMBL/GenBank/DDBJ databases">
        <title>The Genome Sequence of Candida krusei Ckrusei653.</title>
        <authorList>
            <person name="Cuomo C."/>
            <person name="Forche A."/>
            <person name="Young S."/>
            <person name="Abouelleil A."/>
            <person name="Cao P."/>
            <person name="Chapman S."/>
            <person name="Cusick C."/>
            <person name="Shea T."/>
            <person name="Nusbaum C."/>
            <person name="Birren B."/>
        </authorList>
    </citation>
    <scope>NUCLEOTIDE SEQUENCE [LARGE SCALE GENOMIC DNA]</scope>
    <source>
        <strain evidence="13 15">Ckrusei653</strain>
    </source>
</reference>
<evidence type="ECO:0000256" key="1">
    <source>
        <dbReference type="ARBA" id="ARBA00004173"/>
    </source>
</evidence>
<dbReference type="Proteomes" id="UP000029867">
    <property type="component" value="Unassembled WGS sequence"/>
</dbReference>
<keyword evidence="6" id="KW-0067">ATP-binding</keyword>
<sequence>MLLTYRSFTLPRSIIFRQYATVRHRQDDVIYNKEIRDRIKKSFQAFKSKLKSNNLKQFHYPVIRKHYDNLFLKNNYNALLKTTIDLEQEVLDSSSEHIRKVDLKSQSPKILAQILTPTQENLAQITGFILNNKDNLDILPLEPGAVKTNSSDEKLDLTMDLLIEKFLYMKFKPFHLHHTFSNKDNNQNYNEKLTLNIMDVDNPFEWFPQARRLKRKFIMHVGPTNSGKTYNALKRLETCSKGYFAGPLRLLAREVYEKFQSKGVRCNLVTGEEVVVDIDENGNRAGLTSGTIEMLSLSDSYDVIVVDEIQMIGDQFRGSAWTNAILGAKAKEIHLCGEKSAIPLIEKLVKMTGDDLIINEYNRLGKLVVDDKPINFHELKRGDCIVCFSKPVILDMKAHVEKETGLKCAVIYGALPPETRAQEAQRFNDGVYDIVVASDAIGMGLNLKINRVIFTTTQKYNGKANVTLTDSNIKQIGGRAGRYGVGGGEGHITAINATELQVVRKAIDAPIEYLKTATLWPPDGLWVRYYSMFSGRTPLSSIYRKFENDLSKHYRKTKNLKRTFVLQSLDDRKTVSKFFEAHNLTENFYIQDQLKCIACPTTLTGAPSRALKLVTDDLFKQFMETIATRSRKSVFDFESMPFYVTSEDSIEGEPIIKDRKIHTKGGDIELEPVPASMKEEIIEKIKKAEIKEFQTLRTPVNKIVPVEERLMKLEQFHRAMGTYMWLAYRFPQCFIDIQSATRLRELIEYRISEMLSNLRASKKLDNNRFKTF</sequence>
<accession>A0A099P524</accession>
<dbReference type="Gene3D" id="1.20.58.1080">
    <property type="match status" value="1"/>
</dbReference>
<evidence type="ECO:0000256" key="5">
    <source>
        <dbReference type="ARBA" id="ARBA00022806"/>
    </source>
</evidence>
<dbReference type="SUPFAM" id="SSF52540">
    <property type="entry name" value="P-loop containing nucleoside triphosphate hydrolases"/>
    <property type="match status" value="1"/>
</dbReference>
<evidence type="ECO:0000259" key="11">
    <source>
        <dbReference type="PROSITE" id="PS51194"/>
    </source>
</evidence>
<dbReference type="GO" id="GO:0005524">
    <property type="term" value="F:ATP binding"/>
    <property type="evidence" value="ECO:0007669"/>
    <property type="project" value="UniProtKB-KW"/>
</dbReference>
<keyword evidence="4" id="KW-0378">Hydrolase</keyword>
<dbReference type="InterPro" id="IPR014001">
    <property type="entry name" value="Helicase_ATP-bd"/>
</dbReference>
<dbReference type="EC" id="3.6.4.13" evidence="2"/>
<comment type="catalytic activity">
    <reaction evidence="9">
        <text>ATP + H2O = ADP + phosphate + H(+)</text>
        <dbReference type="Rhea" id="RHEA:13065"/>
        <dbReference type="ChEBI" id="CHEBI:15377"/>
        <dbReference type="ChEBI" id="CHEBI:15378"/>
        <dbReference type="ChEBI" id="CHEBI:30616"/>
        <dbReference type="ChEBI" id="CHEBI:43474"/>
        <dbReference type="ChEBI" id="CHEBI:456216"/>
        <dbReference type="EC" id="3.6.4.13"/>
    </reaction>
</comment>
<dbReference type="Pfam" id="PF00271">
    <property type="entry name" value="Helicase_C"/>
    <property type="match status" value="1"/>
</dbReference>
<reference evidence="12" key="2">
    <citation type="submission" date="2014-08" db="EMBL/GenBank/DDBJ databases">
        <title>Exploiting Issatchenkia orientalis SD108 for Succinic Acid Production.</title>
        <authorList>
            <person name="Xiao H."/>
            <person name="Shao Z."/>
            <person name="Jiang Y."/>
            <person name="Dole S."/>
            <person name="Zhao H."/>
        </authorList>
    </citation>
    <scope>NUCLEOTIDE SEQUENCE [LARGE SCALE GENOMIC DNA]</scope>
    <source>
        <strain evidence="12">SD108</strain>
    </source>
</reference>
<dbReference type="PANTHER" id="PTHR12131:SF1">
    <property type="entry name" value="ATP-DEPENDENT RNA HELICASE SUPV3L1, MITOCHONDRIAL-RELATED"/>
    <property type="match status" value="1"/>
</dbReference>
<dbReference type="InterPro" id="IPR044774">
    <property type="entry name" value="Suv3_DEXQc"/>
</dbReference>
<dbReference type="FunFam" id="3.40.50.300:FF:000269">
    <property type="entry name" value="ATP-dependent RNA helicase SUPV3L1, mitochondrial"/>
    <property type="match status" value="1"/>
</dbReference>
<reference evidence="14" key="1">
    <citation type="journal article" date="2014" name="Microb. Cell Fact.">
        <title>Exploiting Issatchenkia orientalis SD108 for succinic acid production.</title>
        <authorList>
            <person name="Xiao H."/>
            <person name="Shao Z."/>
            <person name="Jiang Y."/>
            <person name="Dole S."/>
            <person name="Zhao H."/>
        </authorList>
    </citation>
    <scope>NUCLEOTIDE SEQUENCE [LARGE SCALE GENOMIC DNA]</scope>
    <source>
        <strain evidence="14">SD108</strain>
    </source>
</reference>
<dbReference type="AlphaFoldDB" id="A0A099P524"/>
<dbReference type="FunFam" id="3.40.50.300:FF:001549">
    <property type="entry name" value="SUV3p ATP-dependent RNA helicase"/>
    <property type="match status" value="1"/>
</dbReference>
<dbReference type="VEuPathDB" id="FungiDB:C5L36_0B09440"/>
<evidence type="ECO:0000256" key="10">
    <source>
        <dbReference type="ARBA" id="ARBA00071444"/>
    </source>
</evidence>
<dbReference type="GO" id="GO:0006264">
    <property type="term" value="P:mitochondrial DNA replication"/>
    <property type="evidence" value="ECO:0007669"/>
    <property type="project" value="EnsemblFungi"/>
</dbReference>
<dbReference type="Pfam" id="PF12513">
    <property type="entry name" value="SUV3_C"/>
    <property type="match status" value="1"/>
</dbReference>
<keyword evidence="8" id="KW-0496">Mitochondrion</keyword>
<keyword evidence="5" id="KW-0347">Helicase</keyword>
<evidence type="ECO:0000256" key="6">
    <source>
        <dbReference type="ARBA" id="ARBA00022840"/>
    </source>
</evidence>
<dbReference type="SMART" id="SM00487">
    <property type="entry name" value="DEXDc"/>
    <property type="match status" value="1"/>
</dbReference>
<dbReference type="CDD" id="cd17913">
    <property type="entry name" value="DEXQc_Suv3"/>
    <property type="match status" value="1"/>
</dbReference>
<evidence type="ECO:0000256" key="9">
    <source>
        <dbReference type="ARBA" id="ARBA00047984"/>
    </source>
</evidence>
<dbReference type="InterPro" id="IPR027417">
    <property type="entry name" value="P-loop_NTPase"/>
</dbReference>
<dbReference type="PROSITE" id="PS51194">
    <property type="entry name" value="HELICASE_CTER"/>
    <property type="match status" value="1"/>
</dbReference>
<dbReference type="PANTHER" id="PTHR12131">
    <property type="entry name" value="ATP-DEPENDENT RNA AND DNA HELICASE"/>
    <property type="match status" value="1"/>
</dbReference>
<dbReference type="InterPro" id="IPR055206">
    <property type="entry name" value="DEXQc_SUV3"/>
</dbReference>
<name>A0A099P524_PICKU</name>
<dbReference type="InterPro" id="IPR050699">
    <property type="entry name" value="RNA-DNA_Helicase"/>
</dbReference>
<dbReference type="GO" id="GO:0000957">
    <property type="term" value="P:mitochondrial RNA catabolic process"/>
    <property type="evidence" value="ECO:0007669"/>
    <property type="project" value="EnsemblFungi"/>
</dbReference>
<dbReference type="eggNOG" id="KOG0953">
    <property type="taxonomic scope" value="Eukaryota"/>
</dbReference>
<dbReference type="GO" id="GO:0003724">
    <property type="term" value="F:RNA helicase activity"/>
    <property type="evidence" value="ECO:0007669"/>
    <property type="project" value="UniProtKB-EC"/>
</dbReference>
<keyword evidence="3" id="KW-0547">Nucleotide-binding</keyword>
<evidence type="ECO:0000256" key="7">
    <source>
        <dbReference type="ARBA" id="ARBA00022946"/>
    </source>
</evidence>
<dbReference type="GO" id="GO:0045025">
    <property type="term" value="C:mitochondrial degradosome"/>
    <property type="evidence" value="ECO:0007669"/>
    <property type="project" value="EnsemblFungi"/>
</dbReference>
<comment type="subcellular location">
    <subcellularLocation>
        <location evidence="1">Mitochondrion</location>
    </subcellularLocation>
</comment>
<comment type="caution">
    <text evidence="12">The sequence shown here is derived from an EMBL/GenBank/DDBJ whole genome shotgun (WGS) entry which is preliminary data.</text>
</comment>
<dbReference type="Pfam" id="PF22527">
    <property type="entry name" value="DEXQc_Suv3"/>
    <property type="match status" value="1"/>
</dbReference>
<keyword evidence="7" id="KW-0809">Transit peptide</keyword>
<organism evidence="12 14">
    <name type="scientific">Pichia kudriavzevii</name>
    <name type="common">Yeast</name>
    <name type="synonym">Issatchenkia orientalis</name>
    <dbReference type="NCBI Taxonomy" id="4909"/>
    <lineage>
        <taxon>Eukaryota</taxon>
        <taxon>Fungi</taxon>
        <taxon>Dikarya</taxon>
        <taxon>Ascomycota</taxon>
        <taxon>Saccharomycotina</taxon>
        <taxon>Pichiomycetes</taxon>
        <taxon>Pichiales</taxon>
        <taxon>Pichiaceae</taxon>
        <taxon>Pichia</taxon>
    </lineage>
</organism>
<evidence type="ECO:0000313" key="13">
    <source>
        <dbReference type="EMBL" id="OUT20893.1"/>
    </source>
</evidence>
<dbReference type="CDD" id="cd18805">
    <property type="entry name" value="SF2_C_suv3"/>
    <property type="match status" value="1"/>
</dbReference>
<dbReference type="Gene3D" id="1.20.272.40">
    <property type="match status" value="1"/>
</dbReference>
<dbReference type="InterPro" id="IPR022192">
    <property type="entry name" value="SUV3_C"/>
</dbReference>
<dbReference type="InterPro" id="IPR001650">
    <property type="entry name" value="Helicase_C-like"/>
</dbReference>
<gene>
    <name evidence="13" type="ORF">CAS74_003889</name>
    <name evidence="12" type="ORF">JL09_g1456</name>
</gene>
<dbReference type="EMBL" id="NHMM01000006">
    <property type="protein sequence ID" value="OUT20893.1"/>
    <property type="molecule type" value="Genomic_DNA"/>
</dbReference>
<evidence type="ECO:0000256" key="8">
    <source>
        <dbReference type="ARBA" id="ARBA00023128"/>
    </source>
</evidence>
<evidence type="ECO:0000313" key="12">
    <source>
        <dbReference type="EMBL" id="KGK39364.1"/>
    </source>
</evidence>
<feature type="domain" description="Helicase C-terminal" evidence="11">
    <location>
        <begin position="344"/>
        <end position="522"/>
    </location>
</feature>
<evidence type="ECO:0000256" key="4">
    <source>
        <dbReference type="ARBA" id="ARBA00022801"/>
    </source>
</evidence>
<dbReference type="EMBL" id="JQFK01000009">
    <property type="protein sequence ID" value="KGK39364.1"/>
    <property type="molecule type" value="Genomic_DNA"/>
</dbReference>
<dbReference type="SMART" id="SM00490">
    <property type="entry name" value="HELICc"/>
    <property type="match status" value="1"/>
</dbReference>